<evidence type="ECO:0000313" key="2">
    <source>
        <dbReference type="Proteomes" id="UP000299102"/>
    </source>
</evidence>
<evidence type="ECO:0000313" key="1">
    <source>
        <dbReference type="EMBL" id="GBP72456.1"/>
    </source>
</evidence>
<proteinExistence type="predicted"/>
<dbReference type="AlphaFoldDB" id="A0A4C1Y910"/>
<accession>A0A4C1Y910</accession>
<reference evidence="1 2" key="1">
    <citation type="journal article" date="2019" name="Commun. Biol.">
        <title>The bagworm genome reveals a unique fibroin gene that provides high tensile strength.</title>
        <authorList>
            <person name="Kono N."/>
            <person name="Nakamura H."/>
            <person name="Ohtoshi R."/>
            <person name="Tomita M."/>
            <person name="Numata K."/>
            <person name="Arakawa K."/>
        </authorList>
    </citation>
    <scope>NUCLEOTIDE SEQUENCE [LARGE SCALE GENOMIC DNA]</scope>
</reference>
<gene>
    <name evidence="1" type="ORF">EVAR_24367_1</name>
</gene>
<organism evidence="1 2">
    <name type="scientific">Eumeta variegata</name>
    <name type="common">Bagworm moth</name>
    <name type="synonym">Eumeta japonica</name>
    <dbReference type="NCBI Taxonomy" id="151549"/>
    <lineage>
        <taxon>Eukaryota</taxon>
        <taxon>Metazoa</taxon>
        <taxon>Ecdysozoa</taxon>
        <taxon>Arthropoda</taxon>
        <taxon>Hexapoda</taxon>
        <taxon>Insecta</taxon>
        <taxon>Pterygota</taxon>
        <taxon>Neoptera</taxon>
        <taxon>Endopterygota</taxon>
        <taxon>Lepidoptera</taxon>
        <taxon>Glossata</taxon>
        <taxon>Ditrysia</taxon>
        <taxon>Tineoidea</taxon>
        <taxon>Psychidae</taxon>
        <taxon>Oiketicinae</taxon>
        <taxon>Eumeta</taxon>
    </lineage>
</organism>
<name>A0A4C1Y910_EUMVA</name>
<comment type="caution">
    <text evidence="1">The sequence shown here is derived from an EMBL/GenBank/DDBJ whole genome shotgun (WGS) entry which is preliminary data.</text>
</comment>
<dbReference type="EMBL" id="BGZK01001146">
    <property type="protein sequence ID" value="GBP72456.1"/>
    <property type="molecule type" value="Genomic_DNA"/>
</dbReference>
<dbReference type="Proteomes" id="UP000299102">
    <property type="component" value="Unassembled WGS sequence"/>
</dbReference>
<sequence length="148" mass="16430">MSMLKQFSRIPAGARRYAFFYDHHVVIGPVAPAVINHKIKTWHTPSIVQKLRAATYGPYGGNLFKTSGLTPAHAHPSLLCTTPPNSTLFLETHMYAAFAGARRASGAPAYGRCHIGNLAKVVQFRRELLSLKNHSFNSVAKRPHRLNR</sequence>
<keyword evidence="2" id="KW-1185">Reference proteome</keyword>
<protein>
    <submittedName>
        <fullName evidence="1">Uncharacterized protein</fullName>
    </submittedName>
</protein>